<comment type="caution">
    <text evidence="8">The sequence shown here is derived from an EMBL/GenBank/DDBJ whole genome shotgun (WGS) entry which is preliminary data.</text>
</comment>
<dbReference type="Proteomes" id="UP001259982">
    <property type="component" value="Unassembled WGS sequence"/>
</dbReference>
<dbReference type="PANTHER" id="PTHR38050:SF2">
    <property type="entry name" value="FERULOYL ESTERASE C-RELATED"/>
    <property type="match status" value="1"/>
</dbReference>
<dbReference type="PANTHER" id="PTHR38050">
    <property type="match status" value="1"/>
</dbReference>
<dbReference type="InterPro" id="IPR010126">
    <property type="entry name" value="Esterase_phb"/>
</dbReference>
<dbReference type="Pfam" id="PF10503">
    <property type="entry name" value="Esterase_PHB"/>
    <property type="match status" value="1"/>
</dbReference>
<sequence>MAPSAGTPQLATRPGAGWRWLILALGIAAASASALEPGTHTIELEHEGRQRQALVHVPDGAGEPPWPVVLNFHGGGGHAANQQDYSRLHELGAREGFVTVYPDGTGGILGRLHTWNAGDCCGYAARENVDDVGFTAALIDRLIDILPADPARIYATGLSNGAMMTYRLAESLGDRLAAVAPVAGIVAPTTTNSNPVPILHLHSRDDPRALYDGGLGPPFPLTRTRVHHAPVTASLTAWAERNGCRPARSATDEERTWHGPDTEHRAVRLTYADCPAGATVQLWRLTGAGHVWPGAAPALTRILGPATEVIDANAEIWAFFRDRRRTTDQATD</sequence>
<evidence type="ECO:0000256" key="4">
    <source>
        <dbReference type="ARBA" id="ARBA00022729"/>
    </source>
</evidence>
<keyword evidence="9" id="KW-1185">Reference proteome</keyword>
<keyword evidence="4" id="KW-0732">Signal</keyword>
<evidence type="ECO:0000313" key="8">
    <source>
        <dbReference type="EMBL" id="MDT0617906.1"/>
    </source>
</evidence>
<evidence type="ECO:0000313" key="9">
    <source>
        <dbReference type="Proteomes" id="UP001259982"/>
    </source>
</evidence>
<keyword evidence="2" id="KW-0964">Secreted</keyword>
<reference evidence="8 9" key="1">
    <citation type="submission" date="2023-09" db="EMBL/GenBank/DDBJ databases">
        <authorList>
            <person name="Rey-Velasco X."/>
        </authorList>
    </citation>
    <scope>NUCLEOTIDE SEQUENCE [LARGE SCALE GENOMIC DNA]</scope>
    <source>
        <strain evidence="8 9">P385</strain>
    </source>
</reference>
<keyword evidence="6" id="KW-0119">Carbohydrate metabolism</keyword>
<evidence type="ECO:0000256" key="7">
    <source>
        <dbReference type="ARBA" id="ARBA00023326"/>
    </source>
</evidence>
<organism evidence="8 9">
    <name type="scientific">Spectribacter acetivorans</name>
    <dbReference type="NCBI Taxonomy" id="3075603"/>
    <lineage>
        <taxon>Bacteria</taxon>
        <taxon>Pseudomonadati</taxon>
        <taxon>Pseudomonadota</taxon>
        <taxon>Gammaproteobacteria</taxon>
        <taxon>Salinisphaerales</taxon>
        <taxon>Salinisphaeraceae</taxon>
        <taxon>Spectribacter</taxon>
    </lineage>
</organism>
<evidence type="ECO:0000256" key="3">
    <source>
        <dbReference type="ARBA" id="ARBA00022651"/>
    </source>
</evidence>
<dbReference type="Gene3D" id="3.40.50.1820">
    <property type="entry name" value="alpha/beta hydrolase"/>
    <property type="match status" value="1"/>
</dbReference>
<proteinExistence type="predicted"/>
<dbReference type="InterPro" id="IPR043595">
    <property type="entry name" value="FaeB/C/D"/>
</dbReference>
<comment type="subcellular location">
    <subcellularLocation>
        <location evidence="1">Secreted</location>
    </subcellularLocation>
</comment>
<dbReference type="InterPro" id="IPR029058">
    <property type="entry name" value="AB_hydrolase_fold"/>
</dbReference>
<evidence type="ECO:0000256" key="2">
    <source>
        <dbReference type="ARBA" id="ARBA00022525"/>
    </source>
</evidence>
<evidence type="ECO:0000256" key="6">
    <source>
        <dbReference type="ARBA" id="ARBA00023277"/>
    </source>
</evidence>
<dbReference type="EMBL" id="JAVRHY010000004">
    <property type="protein sequence ID" value="MDT0617906.1"/>
    <property type="molecule type" value="Genomic_DNA"/>
</dbReference>
<evidence type="ECO:0000256" key="5">
    <source>
        <dbReference type="ARBA" id="ARBA00022801"/>
    </source>
</evidence>
<accession>A0ABU3B636</accession>
<name>A0ABU3B636_9GAMM</name>
<dbReference type="SUPFAM" id="SSF53474">
    <property type="entry name" value="alpha/beta-Hydrolases"/>
    <property type="match status" value="1"/>
</dbReference>
<keyword evidence="5" id="KW-0378">Hydrolase</keyword>
<gene>
    <name evidence="8" type="ORF">RM531_05435</name>
</gene>
<evidence type="ECO:0000256" key="1">
    <source>
        <dbReference type="ARBA" id="ARBA00004613"/>
    </source>
</evidence>
<keyword evidence="7" id="KW-0624">Polysaccharide degradation</keyword>
<keyword evidence="3" id="KW-0858">Xylan degradation</keyword>
<dbReference type="RefSeq" id="WP_311657873.1">
    <property type="nucleotide sequence ID" value="NZ_JAVRHY010000004.1"/>
</dbReference>
<protein>
    <submittedName>
        <fullName evidence="8">PHB depolymerase family esterase</fullName>
    </submittedName>
</protein>